<comment type="catalytic activity">
    <reaction evidence="3">
        <text>adenosylcob(III)inamide + GTP = adenosylcob(III)inamide phosphate + GDP + H(+)</text>
        <dbReference type="Rhea" id="RHEA:15765"/>
        <dbReference type="ChEBI" id="CHEBI:2480"/>
        <dbReference type="ChEBI" id="CHEBI:15378"/>
        <dbReference type="ChEBI" id="CHEBI:37565"/>
        <dbReference type="ChEBI" id="CHEBI:58189"/>
        <dbReference type="ChEBI" id="CHEBI:58502"/>
        <dbReference type="EC" id="2.7.1.156"/>
    </reaction>
</comment>
<organism evidence="20 21">
    <name type="scientific">Microlunatus soli</name>
    <dbReference type="NCBI Taxonomy" id="630515"/>
    <lineage>
        <taxon>Bacteria</taxon>
        <taxon>Bacillati</taxon>
        <taxon>Actinomycetota</taxon>
        <taxon>Actinomycetes</taxon>
        <taxon>Propionibacteriales</taxon>
        <taxon>Propionibacteriaceae</taxon>
        <taxon>Microlunatus</taxon>
    </lineage>
</organism>
<dbReference type="STRING" id="630515.SAMN04489812_5215"/>
<dbReference type="PANTHER" id="PTHR34848">
    <property type="match status" value="1"/>
</dbReference>
<evidence type="ECO:0000256" key="4">
    <source>
        <dbReference type="ARBA" id="ARBA00003889"/>
    </source>
</evidence>
<dbReference type="EC" id="2.7.1.156" evidence="8"/>
<evidence type="ECO:0000256" key="16">
    <source>
        <dbReference type="ARBA" id="ARBA00029570"/>
    </source>
</evidence>
<dbReference type="EMBL" id="LT629772">
    <property type="protein sequence ID" value="SDT32933.1"/>
    <property type="molecule type" value="Genomic_DNA"/>
</dbReference>
<keyword evidence="10" id="KW-0169">Cobalamin biosynthesis</keyword>
<name>A0A1H1ZH20_9ACTN</name>
<dbReference type="InterPro" id="IPR027417">
    <property type="entry name" value="P-loop_NTPase"/>
</dbReference>
<keyword evidence="11 20" id="KW-0808">Transferase</keyword>
<keyword evidence="12 19" id="KW-0547">Nucleotide-binding</keyword>
<dbReference type="Proteomes" id="UP000199103">
    <property type="component" value="Chromosome I"/>
</dbReference>
<feature type="binding site" evidence="19">
    <location>
        <begin position="53"/>
        <end position="56"/>
    </location>
    <ligand>
        <name>GTP</name>
        <dbReference type="ChEBI" id="CHEBI:37565"/>
    </ligand>
</feature>
<dbReference type="Gene3D" id="3.40.50.300">
    <property type="entry name" value="P-loop containing nucleotide triphosphate hydrolases"/>
    <property type="match status" value="1"/>
</dbReference>
<comment type="pathway">
    <text evidence="5">Cofactor biosynthesis; adenosylcobalamin biosynthesis; adenosylcobalamin from cob(II)yrinate a,c-diamide: step 6/7.</text>
</comment>
<sequence length="193" mass="20553">MLITGGVRSGKSWYAEQAATAAAVDGRVSYVAPGPAPDPVADPDWAARVDAHRRRRPAGWTTIEGSDLAGAIGGGDGPVLIDCLGTWVTAVIDELGTWETPLSEWKPDFDDRLAAVREAWRRTDRTLIAVSNEVGWGVVPAYRSGRIFADLLGEVNRTIAAVSDRVVLMVAGRPLIIPAEPDDGGLDDHGSTR</sequence>
<evidence type="ECO:0000256" key="6">
    <source>
        <dbReference type="ARBA" id="ARBA00005159"/>
    </source>
</evidence>
<evidence type="ECO:0000256" key="9">
    <source>
        <dbReference type="ARBA" id="ARBA00012523"/>
    </source>
</evidence>
<reference evidence="20 21" key="1">
    <citation type="submission" date="2016-10" db="EMBL/GenBank/DDBJ databases">
        <authorList>
            <person name="de Groot N.N."/>
        </authorList>
    </citation>
    <scope>NUCLEOTIDE SEQUENCE [LARGE SCALE GENOMIC DNA]</scope>
    <source>
        <strain evidence="20 21">DSM 21800</strain>
    </source>
</reference>
<keyword evidence="15 19" id="KW-0342">GTP-binding</keyword>
<dbReference type="SUPFAM" id="SSF52540">
    <property type="entry name" value="P-loop containing nucleoside triphosphate hydrolases"/>
    <property type="match status" value="1"/>
</dbReference>
<evidence type="ECO:0000256" key="5">
    <source>
        <dbReference type="ARBA" id="ARBA00004692"/>
    </source>
</evidence>
<comment type="catalytic activity">
    <reaction evidence="2">
        <text>adenosylcob(III)inamide phosphate + GTP + H(+) = adenosylcob(III)inamide-GDP + diphosphate</text>
        <dbReference type="Rhea" id="RHEA:22712"/>
        <dbReference type="ChEBI" id="CHEBI:15378"/>
        <dbReference type="ChEBI" id="CHEBI:33019"/>
        <dbReference type="ChEBI" id="CHEBI:37565"/>
        <dbReference type="ChEBI" id="CHEBI:58502"/>
        <dbReference type="ChEBI" id="CHEBI:60487"/>
        <dbReference type="EC" id="2.7.7.62"/>
    </reaction>
</comment>
<feature type="binding site" evidence="19">
    <location>
        <begin position="5"/>
        <end position="12"/>
    </location>
    <ligand>
        <name>GTP</name>
        <dbReference type="ChEBI" id="CHEBI:37565"/>
    </ligand>
</feature>
<dbReference type="EC" id="2.7.7.62" evidence="9"/>
<evidence type="ECO:0000256" key="2">
    <source>
        <dbReference type="ARBA" id="ARBA00000711"/>
    </source>
</evidence>
<dbReference type="GO" id="GO:0005524">
    <property type="term" value="F:ATP binding"/>
    <property type="evidence" value="ECO:0007669"/>
    <property type="project" value="UniProtKB-KW"/>
</dbReference>
<proteinExistence type="inferred from homology"/>
<feature type="active site" description="GMP-histidine intermediate" evidence="18">
    <location>
        <position position="52"/>
    </location>
</feature>
<evidence type="ECO:0000256" key="8">
    <source>
        <dbReference type="ARBA" id="ARBA00012016"/>
    </source>
</evidence>
<feature type="binding site" evidence="19">
    <location>
        <position position="82"/>
    </location>
    <ligand>
        <name>GTP</name>
        <dbReference type="ChEBI" id="CHEBI:37565"/>
    </ligand>
</feature>
<keyword evidence="13 20" id="KW-0418">Kinase</keyword>
<evidence type="ECO:0000256" key="11">
    <source>
        <dbReference type="ARBA" id="ARBA00022679"/>
    </source>
</evidence>
<dbReference type="OrthoDB" id="9788370at2"/>
<evidence type="ECO:0000256" key="10">
    <source>
        <dbReference type="ARBA" id="ARBA00022573"/>
    </source>
</evidence>
<accession>A0A1H1ZH20</accession>
<gene>
    <name evidence="20" type="ORF">SAMN04489812_5215</name>
</gene>
<dbReference type="PANTHER" id="PTHR34848:SF1">
    <property type="entry name" value="BIFUNCTIONAL ADENOSYLCOBALAMIN BIOSYNTHESIS PROTEIN COBU"/>
    <property type="match status" value="1"/>
</dbReference>
<dbReference type="GO" id="GO:0008820">
    <property type="term" value="F:cobinamide phosphate guanylyltransferase activity"/>
    <property type="evidence" value="ECO:0007669"/>
    <property type="project" value="UniProtKB-EC"/>
</dbReference>
<feature type="binding site" evidence="19">
    <location>
        <position position="64"/>
    </location>
    <ligand>
        <name>GTP</name>
        <dbReference type="ChEBI" id="CHEBI:37565"/>
    </ligand>
</feature>
<evidence type="ECO:0000256" key="7">
    <source>
        <dbReference type="ARBA" id="ARBA00007490"/>
    </source>
</evidence>
<dbReference type="GO" id="GO:0005525">
    <property type="term" value="F:GTP binding"/>
    <property type="evidence" value="ECO:0007669"/>
    <property type="project" value="UniProtKB-KW"/>
</dbReference>
<evidence type="ECO:0000256" key="19">
    <source>
        <dbReference type="PIRSR" id="PIRSR006135-2"/>
    </source>
</evidence>
<keyword evidence="14" id="KW-0067">ATP-binding</keyword>
<protein>
    <recommendedName>
        <fullName evidence="16">Adenosylcobinamide kinase</fullName>
        <ecNumber evidence="8">2.7.1.156</ecNumber>
        <ecNumber evidence="9">2.7.7.62</ecNumber>
    </recommendedName>
    <alternativeName>
        <fullName evidence="17">Adenosylcobinamide-phosphate guanylyltransferase</fullName>
    </alternativeName>
</protein>
<evidence type="ECO:0000313" key="20">
    <source>
        <dbReference type="EMBL" id="SDT32933.1"/>
    </source>
</evidence>
<comment type="catalytic activity">
    <reaction evidence="1">
        <text>adenosylcob(III)inamide + ATP = adenosylcob(III)inamide phosphate + ADP + H(+)</text>
        <dbReference type="Rhea" id="RHEA:15769"/>
        <dbReference type="ChEBI" id="CHEBI:2480"/>
        <dbReference type="ChEBI" id="CHEBI:15378"/>
        <dbReference type="ChEBI" id="CHEBI:30616"/>
        <dbReference type="ChEBI" id="CHEBI:58502"/>
        <dbReference type="ChEBI" id="CHEBI:456216"/>
        <dbReference type="EC" id="2.7.1.156"/>
    </reaction>
</comment>
<evidence type="ECO:0000256" key="1">
    <source>
        <dbReference type="ARBA" id="ARBA00000312"/>
    </source>
</evidence>
<comment type="similarity">
    <text evidence="7">Belongs to the CobU/CobP family.</text>
</comment>
<keyword evidence="20" id="KW-0548">Nucleotidyltransferase</keyword>
<dbReference type="GO" id="GO:0043752">
    <property type="term" value="F:adenosylcobinamide kinase activity"/>
    <property type="evidence" value="ECO:0007669"/>
    <property type="project" value="UniProtKB-EC"/>
</dbReference>
<dbReference type="CDD" id="cd00544">
    <property type="entry name" value="CobU"/>
    <property type="match status" value="1"/>
</dbReference>
<dbReference type="GO" id="GO:0009236">
    <property type="term" value="P:cobalamin biosynthetic process"/>
    <property type="evidence" value="ECO:0007669"/>
    <property type="project" value="UniProtKB-UniPathway"/>
</dbReference>
<dbReference type="UniPathway" id="UPA00148">
    <property type="reaction ID" value="UER00236"/>
</dbReference>
<evidence type="ECO:0000256" key="18">
    <source>
        <dbReference type="PIRSR" id="PIRSR006135-1"/>
    </source>
</evidence>
<dbReference type="InterPro" id="IPR003203">
    <property type="entry name" value="CobU/CobP"/>
</dbReference>
<keyword evidence="21" id="KW-1185">Reference proteome</keyword>
<evidence type="ECO:0000256" key="17">
    <source>
        <dbReference type="ARBA" id="ARBA00030571"/>
    </source>
</evidence>
<evidence type="ECO:0000256" key="14">
    <source>
        <dbReference type="ARBA" id="ARBA00022840"/>
    </source>
</evidence>
<evidence type="ECO:0000256" key="13">
    <source>
        <dbReference type="ARBA" id="ARBA00022777"/>
    </source>
</evidence>
<dbReference type="Pfam" id="PF02283">
    <property type="entry name" value="CobU"/>
    <property type="match status" value="1"/>
</dbReference>
<feature type="binding site" evidence="19">
    <location>
        <begin position="32"/>
        <end position="34"/>
    </location>
    <ligand>
        <name>GTP</name>
        <dbReference type="ChEBI" id="CHEBI:37565"/>
    </ligand>
</feature>
<evidence type="ECO:0000256" key="12">
    <source>
        <dbReference type="ARBA" id="ARBA00022741"/>
    </source>
</evidence>
<comment type="function">
    <text evidence="4">Catalyzes ATP-dependent phosphorylation of adenosylcobinamide and addition of GMP to adenosylcobinamide phosphate.</text>
</comment>
<evidence type="ECO:0000313" key="21">
    <source>
        <dbReference type="Proteomes" id="UP000199103"/>
    </source>
</evidence>
<evidence type="ECO:0000256" key="15">
    <source>
        <dbReference type="ARBA" id="ARBA00023134"/>
    </source>
</evidence>
<dbReference type="PIRSF" id="PIRSF006135">
    <property type="entry name" value="CobU"/>
    <property type="match status" value="1"/>
</dbReference>
<comment type="pathway">
    <text evidence="6">Cofactor biosynthesis; adenosylcobalamin biosynthesis; adenosylcobalamin from cob(II)yrinate a,c-diamide: step 5/7.</text>
</comment>
<evidence type="ECO:0000256" key="3">
    <source>
        <dbReference type="ARBA" id="ARBA00001522"/>
    </source>
</evidence>
<dbReference type="AlphaFoldDB" id="A0A1H1ZH20"/>